<feature type="domain" description="Dynein attachment factor N-terminal" evidence="12">
    <location>
        <begin position="8"/>
        <end position="74"/>
    </location>
</feature>
<evidence type="ECO:0000313" key="14">
    <source>
        <dbReference type="Proteomes" id="UP001430953"/>
    </source>
</evidence>
<evidence type="ECO:0000256" key="8">
    <source>
        <dbReference type="ARBA" id="ARBA00023069"/>
    </source>
</evidence>
<dbReference type="PANTHER" id="PTHR28572">
    <property type="entry name" value="COILED-COIL DOMAIN-CONTAINING PROTEIN 103"/>
    <property type="match status" value="1"/>
</dbReference>
<comment type="caution">
    <text evidence="13">The sequence shown here is derived from an EMBL/GenBank/DDBJ whole genome shotgun (WGS) entry which is preliminary data.</text>
</comment>
<dbReference type="GO" id="GO:0036159">
    <property type="term" value="P:inner dynein arm assembly"/>
    <property type="evidence" value="ECO:0007669"/>
    <property type="project" value="TreeGrafter"/>
</dbReference>
<dbReference type="EMBL" id="JADYXP020000007">
    <property type="protein sequence ID" value="KAL0119714.1"/>
    <property type="molecule type" value="Genomic_DNA"/>
</dbReference>
<comment type="similarity">
    <text evidence="10">Belongs to the DNAAF19/PR46b family.</text>
</comment>
<evidence type="ECO:0000256" key="2">
    <source>
        <dbReference type="ARBA" id="ARBA00004230"/>
    </source>
</evidence>
<keyword evidence="6" id="KW-0970">Cilium biogenesis/degradation</keyword>
<dbReference type="GO" id="GO:0003351">
    <property type="term" value="P:epithelial cilium movement involved in extracellular fluid movement"/>
    <property type="evidence" value="ECO:0007669"/>
    <property type="project" value="TreeGrafter"/>
</dbReference>
<accession>A0AAW2FYA2</accession>
<name>A0AAW2FYA2_9HYME</name>
<evidence type="ECO:0000256" key="10">
    <source>
        <dbReference type="ARBA" id="ARBA00049986"/>
    </source>
</evidence>
<feature type="domain" description="RNA-polymerase II-associated protein 3-like C-terminal" evidence="11">
    <location>
        <begin position="108"/>
        <end position="195"/>
    </location>
</feature>
<evidence type="ECO:0000259" key="12">
    <source>
        <dbReference type="Pfam" id="PF15867"/>
    </source>
</evidence>
<evidence type="ECO:0000256" key="5">
    <source>
        <dbReference type="ARBA" id="ARBA00022490"/>
    </source>
</evidence>
<dbReference type="InterPro" id="IPR031733">
    <property type="entry name" value="Dynein_attach_N"/>
</dbReference>
<dbReference type="Pfam" id="PF13877">
    <property type="entry name" value="RPAP3_C"/>
    <property type="match status" value="1"/>
</dbReference>
<dbReference type="GO" id="GO:0031514">
    <property type="term" value="C:motile cilium"/>
    <property type="evidence" value="ECO:0007669"/>
    <property type="project" value="UniProtKB-SubCell"/>
</dbReference>
<dbReference type="Proteomes" id="UP001430953">
    <property type="component" value="Unassembled WGS sequence"/>
</dbReference>
<dbReference type="InterPro" id="IPR025986">
    <property type="entry name" value="RPAP3-like_C"/>
</dbReference>
<dbReference type="GO" id="GO:0036157">
    <property type="term" value="C:outer dynein arm"/>
    <property type="evidence" value="ECO:0007669"/>
    <property type="project" value="InterPro"/>
</dbReference>
<evidence type="ECO:0000256" key="7">
    <source>
        <dbReference type="ARBA" id="ARBA00022846"/>
    </source>
</evidence>
<comment type="subunit">
    <text evidence="4">Homodimer.</text>
</comment>
<organism evidence="13 14">
    <name type="scientific">Cardiocondyla obscurior</name>
    <dbReference type="NCBI Taxonomy" id="286306"/>
    <lineage>
        <taxon>Eukaryota</taxon>
        <taxon>Metazoa</taxon>
        <taxon>Ecdysozoa</taxon>
        <taxon>Arthropoda</taxon>
        <taxon>Hexapoda</taxon>
        <taxon>Insecta</taxon>
        <taxon>Pterygota</taxon>
        <taxon>Neoptera</taxon>
        <taxon>Endopterygota</taxon>
        <taxon>Hymenoptera</taxon>
        <taxon>Apocrita</taxon>
        <taxon>Aculeata</taxon>
        <taxon>Formicoidea</taxon>
        <taxon>Formicidae</taxon>
        <taxon>Myrmicinae</taxon>
        <taxon>Cardiocondyla</taxon>
    </lineage>
</organism>
<dbReference type="AlphaFoldDB" id="A0AAW2FYA2"/>
<keyword evidence="5" id="KW-0963">Cytoplasm</keyword>
<evidence type="ECO:0000256" key="1">
    <source>
        <dbReference type="ARBA" id="ARBA00004048"/>
    </source>
</evidence>
<keyword evidence="8" id="KW-0969">Cilium</keyword>
<evidence type="ECO:0000256" key="3">
    <source>
        <dbReference type="ARBA" id="ARBA00004496"/>
    </source>
</evidence>
<dbReference type="GO" id="GO:0007368">
    <property type="term" value="P:determination of left/right symmetry"/>
    <property type="evidence" value="ECO:0007669"/>
    <property type="project" value="TreeGrafter"/>
</dbReference>
<evidence type="ECO:0000256" key="9">
    <source>
        <dbReference type="ARBA" id="ARBA00023273"/>
    </source>
</evidence>
<comment type="function">
    <text evidence="1">Dynein-attachment factor required for cilia motility.</text>
</comment>
<dbReference type="PANTHER" id="PTHR28572:SF1">
    <property type="entry name" value="COILED-COIL DOMAIN-CONTAINING PROTEIN 103"/>
    <property type="match status" value="1"/>
</dbReference>
<evidence type="ECO:0000256" key="4">
    <source>
        <dbReference type="ARBA" id="ARBA00011738"/>
    </source>
</evidence>
<keyword evidence="14" id="KW-1185">Reference proteome</keyword>
<comment type="subcellular location">
    <subcellularLocation>
        <location evidence="2">Cell projection</location>
        <location evidence="2">Cilium</location>
        <location evidence="2">Flagellum</location>
    </subcellularLocation>
    <subcellularLocation>
        <location evidence="3">Cytoplasm</location>
    </subcellularLocation>
</comment>
<evidence type="ECO:0000256" key="6">
    <source>
        <dbReference type="ARBA" id="ARBA00022794"/>
    </source>
</evidence>
<evidence type="ECO:0008006" key="15">
    <source>
        <dbReference type="Google" id="ProtNLM"/>
    </source>
</evidence>
<evidence type="ECO:0000313" key="13">
    <source>
        <dbReference type="EMBL" id="KAL0119714.1"/>
    </source>
</evidence>
<proteinExistence type="inferred from homology"/>
<protein>
    <recommendedName>
        <fullName evidence="15">Coiled-coil domain-containing protein 103</fullName>
    </recommendedName>
</protein>
<dbReference type="GO" id="GO:0005576">
    <property type="term" value="C:extracellular region"/>
    <property type="evidence" value="ECO:0007669"/>
    <property type="project" value="GOC"/>
</dbReference>
<evidence type="ECO:0000259" key="11">
    <source>
        <dbReference type="Pfam" id="PF13877"/>
    </source>
</evidence>
<keyword evidence="7" id="KW-0282">Flagellum</keyword>
<reference evidence="13 14" key="1">
    <citation type="submission" date="2023-03" db="EMBL/GenBank/DDBJ databases">
        <title>High recombination rates correlate with genetic variation in Cardiocondyla obscurior ants.</title>
        <authorList>
            <person name="Errbii M."/>
        </authorList>
    </citation>
    <scope>NUCLEOTIDE SEQUENCE [LARGE SCALE GENOMIC DNA]</scope>
    <source>
        <strain evidence="13">Alpha-2009</strain>
        <tissue evidence="13">Whole body</tissue>
    </source>
</reference>
<dbReference type="InterPro" id="IPR042422">
    <property type="entry name" value="CC103"/>
</dbReference>
<dbReference type="Pfam" id="PF15867">
    <property type="entry name" value="Dynein_attach_N"/>
    <property type="match status" value="1"/>
</dbReference>
<gene>
    <name evidence="13" type="ORF">PUN28_007866</name>
</gene>
<keyword evidence="9" id="KW-0966">Cell projection</keyword>
<sequence length="253" mass="29346">MNTLKAPIDYRSLEEELHEALMADELYKLQNDAKIRAIEQAAPTYEHFRQMVNGAHLKPLDRNDMKPKIGVHWNPLINTAKSCDSSVSTTSGKLTCCKKNDVVNKSRETCEDFLQSWKVTVDSEKFIYVWNRRNDLQSHIFRTEIPATFLANFASVCLEHLSKVDDITSIIELLDILRTCNRFDLAMCFMTKDEKSTFEQLFQQLQKKSDKSSESKIKSLIIKYIFTEQRVNQNLRAINSNWKTEVEKGQVNL</sequence>